<dbReference type="RefSeq" id="WP_283738791.1">
    <property type="nucleotide sequence ID" value="NZ_JASJEV010000001.1"/>
</dbReference>
<dbReference type="Proteomes" id="UP001321492">
    <property type="component" value="Unassembled WGS sequence"/>
</dbReference>
<dbReference type="Gene3D" id="3.40.50.300">
    <property type="entry name" value="P-loop containing nucleotide triphosphate hydrolases"/>
    <property type="match status" value="1"/>
</dbReference>
<evidence type="ECO:0000313" key="2">
    <source>
        <dbReference type="EMBL" id="MDJ1156793.1"/>
    </source>
</evidence>
<keyword evidence="2" id="KW-0808">Transferase</keyword>
<dbReference type="InterPro" id="IPR027417">
    <property type="entry name" value="P-loop_NTPase"/>
</dbReference>
<protein>
    <submittedName>
        <fullName evidence="2">DNA polymerase III subunit delta</fullName>
        <ecNumber evidence="2">2.7.7.7</ecNumber>
    </submittedName>
</protein>
<dbReference type="Pfam" id="PF13177">
    <property type="entry name" value="DNA_pol3_delta2"/>
    <property type="match status" value="1"/>
</dbReference>
<reference evidence="2 3" key="1">
    <citation type="submission" date="2023-05" db="EMBL/GenBank/DDBJ databases">
        <title>Chelatococcus sp. nov., a moderately thermophilic bacterium isolated from hot spring microbial mat.</title>
        <authorList>
            <person name="Hu C.-J."/>
            <person name="Li W.-J."/>
        </authorList>
    </citation>
    <scope>NUCLEOTIDE SEQUENCE [LARGE SCALE GENOMIC DNA]</scope>
    <source>
        <strain evidence="2 3">SYSU G07232</strain>
    </source>
</reference>
<dbReference type="PANTHER" id="PTHR11669">
    <property type="entry name" value="REPLICATION FACTOR C / DNA POLYMERASE III GAMMA-TAU SUBUNIT"/>
    <property type="match status" value="1"/>
</dbReference>
<dbReference type="GO" id="GO:0003887">
    <property type="term" value="F:DNA-directed DNA polymerase activity"/>
    <property type="evidence" value="ECO:0007669"/>
    <property type="project" value="UniProtKB-EC"/>
</dbReference>
<accession>A0ABT7ABR8</accession>
<dbReference type="NCBIfam" id="NF005677">
    <property type="entry name" value="PRK07471.1"/>
    <property type="match status" value="1"/>
</dbReference>
<keyword evidence="3" id="KW-1185">Reference proteome</keyword>
<organism evidence="2 3">
    <name type="scientific">Chelatococcus albus</name>
    <dbReference type="NCBI Taxonomy" id="3047466"/>
    <lineage>
        <taxon>Bacteria</taxon>
        <taxon>Pseudomonadati</taxon>
        <taxon>Pseudomonadota</taxon>
        <taxon>Alphaproteobacteria</taxon>
        <taxon>Hyphomicrobiales</taxon>
        <taxon>Chelatococcaceae</taxon>
        <taxon>Chelatococcus</taxon>
    </lineage>
</organism>
<evidence type="ECO:0000256" key="1">
    <source>
        <dbReference type="SAM" id="MobiDB-lite"/>
    </source>
</evidence>
<comment type="caution">
    <text evidence="2">The sequence shown here is derived from an EMBL/GenBank/DDBJ whole genome shotgun (WGS) entry which is preliminary data.</text>
</comment>
<dbReference type="SUPFAM" id="SSF52540">
    <property type="entry name" value="P-loop containing nucleoside triphosphate hydrolases"/>
    <property type="match status" value="1"/>
</dbReference>
<dbReference type="PANTHER" id="PTHR11669:SF8">
    <property type="entry name" value="DNA POLYMERASE III SUBUNIT DELTA"/>
    <property type="match status" value="1"/>
</dbReference>
<name>A0ABT7ABR8_9HYPH</name>
<dbReference type="EMBL" id="JASJEV010000001">
    <property type="protein sequence ID" value="MDJ1156793.1"/>
    <property type="molecule type" value="Genomic_DNA"/>
</dbReference>
<dbReference type="InterPro" id="IPR050238">
    <property type="entry name" value="DNA_Rep/Repair_Clamp_Loader"/>
</dbReference>
<gene>
    <name evidence="2" type="ORF">QNA08_00855</name>
</gene>
<feature type="region of interest" description="Disordered" evidence="1">
    <location>
        <begin position="1"/>
        <end position="22"/>
    </location>
</feature>
<sequence length="361" mass="38913">MASVAATEGELEADRLPGAPHPRERAVLFGHQEAEAAFLEAYRSGRLHHAWLLGGAEGIGKATFAYRVARFLLAHPDPAALEVRQAQDLSVPANHPVAHKVAALSHPDLTVLRRAPGTEKKGPSSIIPVDAARRALTMFGSTAGVDGYRICIVDSAEDLNLSSANALLKVIEEPPPRSLFLIVAHAPGRTLATIRSRCRRLMLRPLTQPDVVRALRSLGPPWDRAETAVIEHAAALAEGSVRRAVGLLDAETIALVERVRAVLERLPEQDLAGLYLLAEDLAGRDAEDDFAVVLETIADWIATTVRGRAGEGASRLAPLVEVWEKSARAAREAQVLNLDRRPLVLAIFGDLAEAVRRCRAA</sequence>
<proteinExistence type="predicted"/>
<keyword evidence="2" id="KW-0548">Nucleotidyltransferase</keyword>
<evidence type="ECO:0000313" key="3">
    <source>
        <dbReference type="Proteomes" id="UP001321492"/>
    </source>
</evidence>
<dbReference type="EC" id="2.7.7.7" evidence="2"/>